<feature type="region of interest" description="Disordered" evidence="5">
    <location>
        <begin position="613"/>
        <end position="640"/>
    </location>
</feature>
<dbReference type="SUPFAM" id="SSF57667">
    <property type="entry name" value="beta-beta-alpha zinc fingers"/>
    <property type="match status" value="4"/>
</dbReference>
<feature type="non-terminal residue" evidence="6">
    <location>
        <position position="1"/>
    </location>
</feature>
<dbReference type="PROSITE" id="PS50157">
    <property type="entry name" value="ZINC_FINGER_C2H2_2"/>
    <property type="match status" value="6"/>
</dbReference>
<evidence type="ECO:0000256" key="2">
    <source>
        <dbReference type="ARBA" id="ARBA00022737"/>
    </source>
</evidence>
<dbReference type="FunFam" id="3.30.160.60:FF:002402">
    <property type="entry name" value="Zinc finger protein 347"/>
    <property type="match status" value="1"/>
</dbReference>
<keyword evidence="4" id="KW-0862">Zinc</keyword>
<dbReference type="OrthoDB" id="6077919at2759"/>
<gene>
    <name evidence="6" type="ORF">CTOB1V02_LOCUS8899</name>
</gene>
<name>A0A7R8WG28_9CRUS</name>
<dbReference type="GO" id="GO:0043565">
    <property type="term" value="F:sequence-specific DNA binding"/>
    <property type="evidence" value="ECO:0007669"/>
    <property type="project" value="UniProtKB-ARBA"/>
</dbReference>
<dbReference type="Pfam" id="PF00096">
    <property type="entry name" value="zf-C2H2"/>
    <property type="match status" value="4"/>
</dbReference>
<organism evidence="6">
    <name type="scientific">Cyprideis torosa</name>
    <dbReference type="NCBI Taxonomy" id="163714"/>
    <lineage>
        <taxon>Eukaryota</taxon>
        <taxon>Metazoa</taxon>
        <taxon>Ecdysozoa</taxon>
        <taxon>Arthropoda</taxon>
        <taxon>Crustacea</taxon>
        <taxon>Oligostraca</taxon>
        <taxon>Ostracoda</taxon>
        <taxon>Podocopa</taxon>
        <taxon>Podocopida</taxon>
        <taxon>Cytherocopina</taxon>
        <taxon>Cytheroidea</taxon>
        <taxon>Cytherideidae</taxon>
        <taxon>Cyprideis</taxon>
    </lineage>
</organism>
<dbReference type="PANTHER" id="PTHR24379">
    <property type="entry name" value="KRAB AND ZINC FINGER DOMAIN-CONTAINING"/>
    <property type="match status" value="1"/>
</dbReference>
<dbReference type="FunFam" id="3.30.160.60:FF:001732">
    <property type="entry name" value="Zgc:162936"/>
    <property type="match status" value="1"/>
</dbReference>
<dbReference type="PANTHER" id="PTHR24379:SF121">
    <property type="entry name" value="C2H2-TYPE DOMAIN-CONTAINING PROTEIN"/>
    <property type="match status" value="1"/>
</dbReference>
<evidence type="ECO:0000256" key="5">
    <source>
        <dbReference type="SAM" id="MobiDB-lite"/>
    </source>
</evidence>
<keyword evidence="3" id="KW-0863">Zinc-finger</keyword>
<dbReference type="FunFam" id="3.30.160.60:FF:000446">
    <property type="entry name" value="Zinc finger protein"/>
    <property type="match status" value="1"/>
</dbReference>
<evidence type="ECO:0000256" key="1">
    <source>
        <dbReference type="ARBA" id="ARBA00022723"/>
    </source>
</evidence>
<evidence type="ECO:0000256" key="3">
    <source>
        <dbReference type="ARBA" id="ARBA00022771"/>
    </source>
</evidence>
<dbReference type="Gene3D" id="3.30.160.60">
    <property type="entry name" value="Classic Zinc Finger"/>
    <property type="match status" value="7"/>
</dbReference>
<dbReference type="InterPro" id="IPR036236">
    <property type="entry name" value="Znf_C2H2_sf"/>
</dbReference>
<dbReference type="GO" id="GO:0005634">
    <property type="term" value="C:nucleus"/>
    <property type="evidence" value="ECO:0007669"/>
    <property type="project" value="UniProtKB-ARBA"/>
</dbReference>
<dbReference type="GO" id="GO:0005694">
    <property type="term" value="C:chromosome"/>
    <property type="evidence" value="ECO:0007669"/>
    <property type="project" value="UniProtKB-ARBA"/>
</dbReference>
<dbReference type="FunFam" id="3.30.160.60:FF:000557">
    <property type="entry name" value="zinc finger and SCAN domain-containing protein 29"/>
    <property type="match status" value="2"/>
</dbReference>
<dbReference type="PROSITE" id="PS00028">
    <property type="entry name" value="ZINC_FINGER_C2H2_1"/>
    <property type="match status" value="6"/>
</dbReference>
<proteinExistence type="predicted"/>
<keyword evidence="1" id="KW-0479">Metal-binding</keyword>
<dbReference type="GO" id="GO:0008270">
    <property type="term" value="F:zinc ion binding"/>
    <property type="evidence" value="ECO:0007669"/>
    <property type="project" value="UniProtKB-KW"/>
</dbReference>
<dbReference type="AlphaFoldDB" id="A0A7R8WG28"/>
<evidence type="ECO:0000313" key="6">
    <source>
        <dbReference type="EMBL" id="CAD7231045.1"/>
    </source>
</evidence>
<feature type="compositionally biased region" description="Polar residues" evidence="5">
    <location>
        <begin position="195"/>
        <end position="206"/>
    </location>
</feature>
<dbReference type="InterPro" id="IPR013087">
    <property type="entry name" value="Znf_C2H2_type"/>
</dbReference>
<evidence type="ECO:0000256" key="4">
    <source>
        <dbReference type="ARBA" id="ARBA00022833"/>
    </source>
</evidence>
<accession>A0A7R8WG28</accession>
<dbReference type="GO" id="GO:0045893">
    <property type="term" value="P:positive regulation of DNA-templated transcription"/>
    <property type="evidence" value="ECO:0007669"/>
    <property type="project" value="UniProtKB-ARBA"/>
</dbReference>
<dbReference type="SMART" id="SM00355">
    <property type="entry name" value="ZnF_C2H2"/>
    <property type="match status" value="9"/>
</dbReference>
<keyword evidence="2" id="KW-0677">Repeat</keyword>
<sequence>MASSQDYFIWEEFFCATNRIRALPVCVGLSQVLDWFIYRLKMSVLPCARGSDFLRMNSEVEKEPSGFEIPRPDDGFALPKFDGMEILTGHQGFPESGKTTPLKDIVPGYTENDNQTGGPSDQIEVTFNQQSNLRTHEFTHKKENRFCCSVRRKSGLHRHEKKHSKGNQSACALCDQPFRLVEDLEKHLKWHIQSGYTENDNQTGGPSDQIEVSEDGATVQKRKNSRSHCKQKKRFTCAFNQQSSLRTHEFTHKKEKRFHCSVCGDGFRSKMGLRYHEKKHSEGNQSACALCDQPFGLEEDLEKHLRWHIQSGIRALPLCVGLSQVLDWFIYRLKMSVLPCARGSDFLRMNSEVEKEPSGFEIPRPDDGFALPKFDGMEILTGHQGFPESGKTTPLKDIVPRYTENDNQRGGPSDQIEVSEDGGTVRKRKNSRGHCKQKKRFTCVVCGKSLSTKQSLQSHEFTHTGEKHFACRICGKSFAQSSVLSRHTLIHTGEKPFACIICGKSFARSNSLSSHKICGKAFSHSSHLSRHKLMHTGEKPFACRICGKAFSQSSHLSTHKLTHTGETPFSCSLQAGDSSAHLAMVCFCHCPLKSNDMPFHSFRQWLRRGQGSTLHPAEGFRGDTHPGAVSPLSAPGAEPQ</sequence>
<dbReference type="EMBL" id="OB663150">
    <property type="protein sequence ID" value="CAD7231045.1"/>
    <property type="molecule type" value="Genomic_DNA"/>
</dbReference>
<reference evidence="6" key="1">
    <citation type="submission" date="2020-11" db="EMBL/GenBank/DDBJ databases">
        <authorList>
            <person name="Tran Van P."/>
        </authorList>
    </citation>
    <scope>NUCLEOTIDE SEQUENCE</scope>
</reference>
<feature type="region of interest" description="Disordered" evidence="5">
    <location>
        <begin position="402"/>
        <end position="433"/>
    </location>
</feature>
<feature type="region of interest" description="Disordered" evidence="5">
    <location>
        <begin position="195"/>
        <end position="227"/>
    </location>
</feature>
<protein>
    <submittedName>
        <fullName evidence="6">Uncharacterized protein</fullName>
    </submittedName>
</protein>